<evidence type="ECO:0000256" key="5">
    <source>
        <dbReference type="ARBA" id="ARBA00022912"/>
    </source>
</evidence>
<evidence type="ECO:0000256" key="1">
    <source>
        <dbReference type="ARBA" id="ARBA00004479"/>
    </source>
</evidence>
<dbReference type="PRINTS" id="PR00020">
    <property type="entry name" value="MAMDOMAIN"/>
</dbReference>
<dbReference type="Pfam" id="PF00041">
    <property type="entry name" value="fn3"/>
    <property type="match status" value="1"/>
</dbReference>
<evidence type="ECO:0000256" key="11">
    <source>
        <dbReference type="SAM" id="Phobius"/>
    </source>
</evidence>
<evidence type="ECO:0000256" key="7">
    <source>
        <dbReference type="ARBA" id="ARBA00023136"/>
    </source>
</evidence>
<dbReference type="SMART" id="SM00060">
    <property type="entry name" value="FN3"/>
    <property type="match status" value="3"/>
</dbReference>
<dbReference type="Gene3D" id="3.90.190.10">
    <property type="entry name" value="Protein tyrosine phosphatase superfamily"/>
    <property type="match status" value="1"/>
</dbReference>
<dbReference type="Pfam" id="PF00102">
    <property type="entry name" value="Y_phosphatase"/>
    <property type="match status" value="1"/>
</dbReference>
<proteinExistence type="predicted"/>
<dbReference type="FunFam" id="2.60.40.10:FF:000048">
    <property type="entry name" value="receptor-type tyrosine-protein phosphatase U isoform X1"/>
    <property type="match status" value="1"/>
</dbReference>
<evidence type="ECO:0000256" key="3">
    <source>
        <dbReference type="ARBA" id="ARBA00022729"/>
    </source>
</evidence>
<dbReference type="InterPro" id="IPR036116">
    <property type="entry name" value="FN3_sf"/>
</dbReference>
<feature type="domain" description="Tyrosine-protein phosphatase" evidence="12">
    <location>
        <begin position="937"/>
        <end position="986"/>
    </location>
</feature>
<evidence type="ECO:0000256" key="10">
    <source>
        <dbReference type="SAM" id="MobiDB-lite"/>
    </source>
</evidence>
<evidence type="ECO:0000256" key="6">
    <source>
        <dbReference type="ARBA" id="ARBA00022989"/>
    </source>
</evidence>
<dbReference type="PROSITE" id="PS50853">
    <property type="entry name" value="FN3"/>
    <property type="match status" value="2"/>
</dbReference>
<dbReference type="PANTHER" id="PTHR24051">
    <property type="entry name" value="SUSHI DOMAIN-CONTAINING PROTEIN 1"/>
    <property type="match status" value="1"/>
</dbReference>
<keyword evidence="9" id="KW-0325">Glycoprotein</keyword>
<evidence type="ECO:0000256" key="9">
    <source>
        <dbReference type="ARBA" id="ARBA00023180"/>
    </source>
</evidence>
<keyword evidence="7 11" id="KW-0472">Membrane</keyword>
<feature type="domain" description="Fibronectin type-III" evidence="14">
    <location>
        <begin position="517"/>
        <end position="618"/>
    </location>
</feature>
<evidence type="ECO:0000313" key="15">
    <source>
        <dbReference type="EMBL" id="KAJ3598589.1"/>
    </source>
</evidence>
<dbReference type="Proteomes" id="UP001148018">
    <property type="component" value="Unassembled WGS sequence"/>
</dbReference>
<dbReference type="CDD" id="cd06263">
    <property type="entry name" value="MAM"/>
    <property type="match status" value="1"/>
</dbReference>
<gene>
    <name evidence="15" type="ORF">NHX12_002095</name>
</gene>
<dbReference type="Gene3D" id="2.60.120.200">
    <property type="match status" value="1"/>
</dbReference>
<feature type="compositionally biased region" description="Pro residues" evidence="10">
    <location>
        <begin position="873"/>
        <end position="884"/>
    </location>
</feature>
<dbReference type="EMBL" id="JANIIK010000109">
    <property type="protein sequence ID" value="KAJ3598589.1"/>
    <property type="molecule type" value="Genomic_DNA"/>
</dbReference>
<protein>
    <submittedName>
        <fullName evidence="15">Uncharacterized protein</fullName>
    </submittedName>
</protein>
<keyword evidence="8" id="KW-1015">Disulfide bond</keyword>
<reference evidence="15" key="1">
    <citation type="submission" date="2022-07" db="EMBL/GenBank/DDBJ databases">
        <title>Chromosome-level genome of Muraenolepis orangiensis.</title>
        <authorList>
            <person name="Kim J."/>
        </authorList>
    </citation>
    <scope>NUCLEOTIDE SEQUENCE</scope>
    <source>
        <strain evidence="15">KU_S4_2022</strain>
        <tissue evidence="15">Muscle</tissue>
    </source>
</reference>
<evidence type="ECO:0000256" key="4">
    <source>
        <dbReference type="ARBA" id="ARBA00022737"/>
    </source>
</evidence>
<evidence type="ECO:0000259" key="13">
    <source>
        <dbReference type="PROSITE" id="PS50060"/>
    </source>
</evidence>
<evidence type="ECO:0000256" key="2">
    <source>
        <dbReference type="ARBA" id="ARBA00022692"/>
    </source>
</evidence>
<dbReference type="InterPro" id="IPR057598">
    <property type="entry name" value="Fn3_PTPRU"/>
</dbReference>
<dbReference type="Pfam" id="PF23144">
    <property type="entry name" value="Fn3_PTPRU"/>
    <property type="match status" value="1"/>
</dbReference>
<dbReference type="AlphaFoldDB" id="A0A9Q0E204"/>
<organism evidence="15 16">
    <name type="scientific">Muraenolepis orangiensis</name>
    <name type="common">Patagonian moray cod</name>
    <dbReference type="NCBI Taxonomy" id="630683"/>
    <lineage>
        <taxon>Eukaryota</taxon>
        <taxon>Metazoa</taxon>
        <taxon>Chordata</taxon>
        <taxon>Craniata</taxon>
        <taxon>Vertebrata</taxon>
        <taxon>Euteleostomi</taxon>
        <taxon>Actinopterygii</taxon>
        <taxon>Neopterygii</taxon>
        <taxon>Teleostei</taxon>
        <taxon>Neoteleostei</taxon>
        <taxon>Acanthomorphata</taxon>
        <taxon>Zeiogadaria</taxon>
        <taxon>Gadariae</taxon>
        <taxon>Gadiformes</taxon>
        <taxon>Muraenolepidoidei</taxon>
        <taxon>Muraenolepididae</taxon>
        <taxon>Muraenolepis</taxon>
    </lineage>
</organism>
<keyword evidence="5" id="KW-0904">Protein phosphatase</keyword>
<dbReference type="InterPro" id="IPR013320">
    <property type="entry name" value="ConA-like_dom_sf"/>
</dbReference>
<keyword evidence="2 11" id="KW-0812">Transmembrane</keyword>
<dbReference type="SMART" id="SM00137">
    <property type="entry name" value="MAM"/>
    <property type="match status" value="1"/>
</dbReference>
<comment type="subcellular location">
    <subcellularLocation>
        <location evidence="1">Membrane</location>
        <topology evidence="1">Single-pass type I membrane protein</topology>
    </subcellularLocation>
</comment>
<dbReference type="GO" id="GO:0004725">
    <property type="term" value="F:protein tyrosine phosphatase activity"/>
    <property type="evidence" value="ECO:0007669"/>
    <property type="project" value="InterPro"/>
</dbReference>
<evidence type="ECO:0000256" key="8">
    <source>
        <dbReference type="ARBA" id="ARBA00023157"/>
    </source>
</evidence>
<evidence type="ECO:0000259" key="12">
    <source>
        <dbReference type="PROSITE" id="PS50055"/>
    </source>
</evidence>
<feature type="region of interest" description="Disordered" evidence="10">
    <location>
        <begin position="856"/>
        <end position="884"/>
    </location>
</feature>
<dbReference type="PROSITE" id="PS50055">
    <property type="entry name" value="TYR_PHOSPHATASE_PTP"/>
    <property type="match status" value="1"/>
</dbReference>
<keyword evidence="5" id="KW-0378">Hydrolase</keyword>
<evidence type="ECO:0000313" key="16">
    <source>
        <dbReference type="Proteomes" id="UP001148018"/>
    </source>
</evidence>
<dbReference type="SUPFAM" id="SSF49899">
    <property type="entry name" value="Concanavalin A-like lectins/glucanases"/>
    <property type="match status" value="1"/>
</dbReference>
<dbReference type="InterPro" id="IPR000998">
    <property type="entry name" value="MAM_dom"/>
</dbReference>
<sequence>MLVNSSQHAAGHRAQLLLQTLSENDTHCVQFSYFLYSRDGHSPGALRAYVRVNGGPLGSPVWNTSGSHGKLWHQVELAVSTFWPNEYQVLIEATVSRDRRGYIAMDDIMLLNYPCYKAPHFSRLGDEEINAGQNGTFQCVAAGRAAEAEKFLLERQSGEVSSVASVRHLSHRRFVASFQLDGVQRSDQDLYRFPPSPIAPPQLLRGGSTYLIIQLNTNSILGDGPIIRKEIEYRASQLPWSEIHGVNMVTYKLWHLDPDTEYHISVLLTRPGEGGTGPPGPPLISRTKCAGVSCSFAQQGARGVSCSFAQQGARGVSCSFAQQGARGVSCSFAQQGARGVSCSLAQQGARGVSCSFAQQGARGVSCSFAQQGARGVSCSFAQQGARGCGSRIPLSESCEQQQRSEAAKTLASHLKPDRADLFPRTPRQPMRALRGLTATDLQARQLSLQWESLAFNLTRCHTYTCLAVERNASRFTLRDLPPYHAVHVRLALSNPEGKKEGREVSFQTDEDIPGGIAPESLSFSPLDDMIFLKWEEPVEPNGLITQYEISYQSIESSDPGINIPGPRRTVSKLRNETYHMFSNLHPGTTYLISVRARTTKGFGQTALTEITTNISAPTFDYGDMPSPLSETESTITVLLRPAQGRGAPVSTYQVVVEEESVKKVKRELRLQECFPLPMSHGEAQARGTPHYYTAELPPSSLPEAGPFTVGDNHTYNGYWNTPLDPRNSYLVYFQAMSNFRGETRINCIRIARKAACKDHRRALEVTQHSEEMGLILGVCAGGLVVLILLLGAVIVVIKKGHQCSRKGSPYHTGQLHPAVRVADLLQHINQMKTAEGYGFKQEYERNNLLRRAGWRAEALPPGPTPPTAHTTTPSPPPSAPLAPPPSALEWRESFIWRSSTAHYKGSRVRRGSVAEWFIKAMFGSSFFDGWDCTKKKDKTKGRSETFTGYDRHRVKLHPLLGDPNSDYINANYIDGYHRSNHFIATQ</sequence>
<dbReference type="InterPro" id="IPR000242">
    <property type="entry name" value="PTP_cat"/>
</dbReference>
<dbReference type="InterPro" id="IPR013783">
    <property type="entry name" value="Ig-like_fold"/>
</dbReference>
<dbReference type="SUPFAM" id="SSF52799">
    <property type="entry name" value="(Phosphotyrosine protein) phosphatases II"/>
    <property type="match status" value="1"/>
</dbReference>
<dbReference type="InterPro" id="IPR051622">
    <property type="entry name" value="R-tyr_protein_phosphatases"/>
</dbReference>
<keyword evidence="16" id="KW-1185">Reference proteome</keyword>
<feature type="transmembrane region" description="Helical" evidence="11">
    <location>
        <begin position="774"/>
        <end position="797"/>
    </location>
</feature>
<feature type="domain" description="MAM" evidence="13">
    <location>
        <begin position="1"/>
        <end position="117"/>
    </location>
</feature>
<dbReference type="InterPro" id="IPR003961">
    <property type="entry name" value="FN3_dom"/>
</dbReference>
<name>A0A9Q0E204_9TELE</name>
<feature type="non-terminal residue" evidence="15">
    <location>
        <position position="1"/>
    </location>
</feature>
<keyword evidence="6 11" id="KW-1133">Transmembrane helix</keyword>
<keyword evidence="4" id="KW-0677">Repeat</keyword>
<feature type="domain" description="Fibronectin type-III" evidence="14">
    <location>
        <begin position="197"/>
        <end position="290"/>
    </location>
</feature>
<dbReference type="SUPFAM" id="SSF49265">
    <property type="entry name" value="Fibronectin type III"/>
    <property type="match status" value="2"/>
</dbReference>
<accession>A0A9Q0E204</accession>
<dbReference type="GO" id="GO:0016020">
    <property type="term" value="C:membrane"/>
    <property type="evidence" value="ECO:0007669"/>
    <property type="project" value="UniProtKB-SubCell"/>
</dbReference>
<dbReference type="InterPro" id="IPR029021">
    <property type="entry name" value="Prot-tyrosine_phosphatase-like"/>
</dbReference>
<keyword evidence="3" id="KW-0732">Signal</keyword>
<dbReference type="PROSITE" id="PS50060">
    <property type="entry name" value="MAM_2"/>
    <property type="match status" value="1"/>
</dbReference>
<dbReference type="Gene3D" id="2.60.40.10">
    <property type="entry name" value="Immunoglobulins"/>
    <property type="match status" value="4"/>
</dbReference>
<dbReference type="PANTHER" id="PTHR24051:SF10">
    <property type="entry name" value="RECEPTOR-TYPE TYROSINE-PROTEIN PHOSPHATASE U-RELATED"/>
    <property type="match status" value="1"/>
</dbReference>
<dbReference type="CDD" id="cd00063">
    <property type="entry name" value="FN3"/>
    <property type="match status" value="1"/>
</dbReference>
<dbReference type="OrthoDB" id="10253954at2759"/>
<evidence type="ECO:0000259" key="14">
    <source>
        <dbReference type="PROSITE" id="PS50853"/>
    </source>
</evidence>
<dbReference type="FunFam" id="2.60.40.10:FF:000009">
    <property type="entry name" value="receptor-type tyrosine-protein phosphatase U isoform X1"/>
    <property type="match status" value="1"/>
</dbReference>
<dbReference type="Pfam" id="PF00629">
    <property type="entry name" value="MAM"/>
    <property type="match status" value="1"/>
</dbReference>
<comment type="caution">
    <text evidence="15">The sequence shown here is derived from an EMBL/GenBank/DDBJ whole genome shotgun (WGS) entry which is preliminary data.</text>
</comment>